<organism evidence="4 5">
    <name type="scientific">Melanopsichium pennsylvanicum</name>
    <dbReference type="NCBI Taxonomy" id="63383"/>
    <lineage>
        <taxon>Eukaryota</taxon>
        <taxon>Fungi</taxon>
        <taxon>Dikarya</taxon>
        <taxon>Basidiomycota</taxon>
        <taxon>Ustilaginomycotina</taxon>
        <taxon>Ustilaginomycetes</taxon>
        <taxon>Ustilaginales</taxon>
        <taxon>Ustilaginaceae</taxon>
        <taxon>Melanopsichium</taxon>
    </lineage>
</organism>
<feature type="compositionally biased region" description="Low complexity" evidence="3">
    <location>
        <begin position="31"/>
        <end position="43"/>
    </location>
</feature>
<dbReference type="AlphaFoldDB" id="A0AAJ4XUE8"/>
<evidence type="ECO:0000313" key="5">
    <source>
        <dbReference type="Proteomes" id="UP001294444"/>
    </source>
</evidence>
<evidence type="ECO:0008006" key="6">
    <source>
        <dbReference type="Google" id="ProtNLM"/>
    </source>
</evidence>
<evidence type="ECO:0000256" key="3">
    <source>
        <dbReference type="SAM" id="MobiDB-lite"/>
    </source>
</evidence>
<name>A0AAJ4XUE8_9BASI</name>
<evidence type="ECO:0000256" key="1">
    <source>
        <dbReference type="ARBA" id="ARBA00022574"/>
    </source>
</evidence>
<keyword evidence="1" id="KW-0853">WD repeat</keyword>
<dbReference type="InterPro" id="IPR015943">
    <property type="entry name" value="WD40/YVTN_repeat-like_dom_sf"/>
</dbReference>
<gene>
    <name evidence="4" type="ORF">MEPE_06574</name>
</gene>
<accession>A0AAJ4XUE8</accession>
<keyword evidence="2" id="KW-0677">Repeat</keyword>
<dbReference type="InterPro" id="IPR036322">
    <property type="entry name" value="WD40_repeat_dom_sf"/>
</dbReference>
<dbReference type="EMBL" id="OAPG01000021">
    <property type="protein sequence ID" value="SNX87863.1"/>
    <property type="molecule type" value="Genomic_DNA"/>
</dbReference>
<dbReference type="PANTHER" id="PTHR44472:SF1">
    <property type="entry name" value="DDB1 AND CUL4 ASSOCIATED FACTOR 4"/>
    <property type="match status" value="1"/>
</dbReference>
<evidence type="ECO:0000313" key="4">
    <source>
        <dbReference type="EMBL" id="SNX87863.1"/>
    </source>
</evidence>
<protein>
    <recommendedName>
        <fullName evidence="6">Wd40 repeat-like protein</fullName>
    </recommendedName>
</protein>
<dbReference type="InterPro" id="IPR052254">
    <property type="entry name" value="CUL4-DDB1_E3_ligase_receptor"/>
</dbReference>
<dbReference type="Proteomes" id="UP001294444">
    <property type="component" value="Unassembled WGS sequence"/>
</dbReference>
<comment type="caution">
    <text evidence="4">The sequence shown here is derived from an EMBL/GenBank/DDBJ whole genome shotgun (WGS) entry which is preliminary data.</text>
</comment>
<evidence type="ECO:0000256" key="2">
    <source>
        <dbReference type="ARBA" id="ARBA00022737"/>
    </source>
</evidence>
<dbReference type="SUPFAM" id="SSF50978">
    <property type="entry name" value="WD40 repeat-like"/>
    <property type="match status" value="1"/>
</dbReference>
<sequence length="577" mass="64896">MAEPPFKMPGHSWDPEKKRFFRILPGQVAQDSTNIDKSTSKTKNSTHKGKLNKRDKGKRPSKSFDEEAHYATTQCLPRFRTATLETGPFRTHGACLHTVSDPVTLRQHGRRSLGESRTQNQQRIEGAYSHLALFRAQRPFRQHTHDEDRIVDIKAHADGQSLVLLSHTGDLLVCSPIHDLAQLILPRNRHDSQLLSFLWSGSRTILHATHVQEGQQRSPLLFRIVLCPTKADCDPFRGQLPPVTTDSRTFAPMVITTANSEAPSVNSRAIIAWAVLFQGDRVNNTPQSVREATGNHDGLDKTMLLALSAGRRVQLSKVAIRLFDRPHSPFYSTCPSSESDTTAITFDQSGDILYCGTRSGAVLAWFWRKYAPQSREKVVALFEAKGSVTNLHAVSSHELLVVRIDGQVQLFNTMTGEVKREFVGHVNAYDFKLGCAIDAEVRLLALAGLDRRVRVWSLDSSFPLGTSADQLSCVYHAHRNCNKQDTQSICIDPSLCVDHPATRFKPTPREGTTLSSVVFPKEVRALHWHPRFIFEGQDANQVRALWEVGETGYWAPQLRWKDLCAGVGEWLYLFRWP</sequence>
<proteinExistence type="predicted"/>
<dbReference type="Gene3D" id="2.130.10.10">
    <property type="entry name" value="YVTN repeat-like/Quinoprotein amine dehydrogenase"/>
    <property type="match status" value="1"/>
</dbReference>
<dbReference type="GO" id="GO:0080008">
    <property type="term" value="C:Cul4-RING E3 ubiquitin ligase complex"/>
    <property type="evidence" value="ECO:0007669"/>
    <property type="project" value="TreeGrafter"/>
</dbReference>
<keyword evidence="5" id="KW-1185">Reference proteome</keyword>
<reference evidence="4" key="1">
    <citation type="submission" date="2023-10" db="EMBL/GenBank/DDBJ databases">
        <authorList>
            <person name="Guldener U."/>
        </authorList>
    </citation>
    <scope>NUCLEOTIDE SEQUENCE</scope>
    <source>
        <strain evidence="4">Mp4</strain>
    </source>
</reference>
<feature type="region of interest" description="Disordered" evidence="3">
    <location>
        <begin position="1"/>
        <end position="68"/>
    </location>
</feature>
<dbReference type="PANTHER" id="PTHR44472">
    <property type="entry name" value="DDB1- AND CUL4-ASSOCIATED FACTOR 4-RELATED"/>
    <property type="match status" value="1"/>
</dbReference>
<feature type="compositionally biased region" description="Basic residues" evidence="3">
    <location>
        <begin position="44"/>
        <end position="61"/>
    </location>
</feature>